<dbReference type="Gene3D" id="3.40.50.970">
    <property type="match status" value="1"/>
</dbReference>
<dbReference type="InterPro" id="IPR050722">
    <property type="entry name" value="Pyruvate:ferred/Flavod_OxRd"/>
</dbReference>
<evidence type="ECO:0000313" key="4">
    <source>
        <dbReference type="EMBL" id="ACK42951.1"/>
    </source>
</evidence>
<dbReference type="GO" id="GO:0006979">
    <property type="term" value="P:response to oxidative stress"/>
    <property type="evidence" value="ECO:0000318"/>
    <property type="project" value="GO_Central"/>
</dbReference>
<dbReference type="KEGG" id="dtu:Dtur_1679"/>
<dbReference type="PANTHER" id="PTHR32154:SF20">
    <property type="entry name" value="2-OXOGLUTARATE OXIDOREDUCTASE SUBUNIT KORA"/>
    <property type="match status" value="1"/>
</dbReference>
<dbReference type="Gene3D" id="3.40.920.10">
    <property type="entry name" value="Pyruvate-ferredoxin oxidoreductase, PFOR, domain III"/>
    <property type="match status" value="1"/>
</dbReference>
<feature type="domain" description="Pyruvate/ketoisovalerate oxidoreductase catalytic" evidence="2">
    <location>
        <begin position="11"/>
        <end position="169"/>
    </location>
</feature>
<dbReference type="RefSeq" id="WP_012584026.1">
    <property type="nucleotide sequence ID" value="NC_011661.1"/>
</dbReference>
<dbReference type="Gene3D" id="3.40.50.920">
    <property type="match status" value="1"/>
</dbReference>
<evidence type="ECO:0000259" key="3">
    <source>
        <dbReference type="Pfam" id="PF01855"/>
    </source>
</evidence>
<dbReference type="InParanoid" id="B8E377"/>
<evidence type="ECO:0000313" key="5">
    <source>
        <dbReference type="Proteomes" id="UP000007719"/>
    </source>
</evidence>
<dbReference type="InterPro" id="IPR002869">
    <property type="entry name" value="Pyrv_flavodox_OxRed_cen"/>
</dbReference>
<proteinExistence type="predicted"/>
<dbReference type="PATRIC" id="fig|515635.4.peg.1729"/>
<gene>
    <name evidence="4" type="ordered locus">Dtur_1679</name>
</gene>
<sequence>MECKILIGGEAGQGIQTVSNILSKYFFRIGYYVFTVESYQSRIRGGHNYSLLRISDRPIYAIDDDKIDILIALNLETIKLHIPEVKREGYILCDENINTEDFPKEDRIIKIPVRRITQELKSRLVENTIFCGALLALSRGDMEEMKRVISEGFKEEYFEINLRALEEGYKHTLNLGKSCGKFPKRSRGKRLLVNGAEAVGFGAIVAGCKFLASYPMTPGTAVMNFIAEHELDFDIVVEQAEDEIAAINMAIGAFFAGARSMVTTSGGGFALMVEGLSLSGMTETPVVIHIGQRPGPATGLPTRTEQGDLNFVVHAGHGEFARYITAPRDQKDAFYKTIKAFELAEKYQIPSIILTDQYLIDSKAVIEGLIPPSEIKSYRTKGNADYLRHRITEDGVSPFAIPGESEALVITDSDEHDEEGHITEDLEIRKKMVEKRMKKKELLLKEIEEPLFFGVDNPEFVFIGWGSTYGVIREGIERLINEGYPIGHLHFSDVYPIAKESLEKFKGRKLYTIEQNYQGQFAALLRKETGINVERGVVKYNGFPFYVEEIIKGVKEIMG</sequence>
<evidence type="ECO:0000256" key="1">
    <source>
        <dbReference type="ARBA" id="ARBA00023002"/>
    </source>
</evidence>
<keyword evidence="4" id="KW-0670">Pyruvate</keyword>
<dbReference type="InterPro" id="IPR029061">
    <property type="entry name" value="THDP-binding"/>
</dbReference>
<dbReference type="SUPFAM" id="SSF52518">
    <property type="entry name" value="Thiamin diphosphate-binding fold (THDP-binding)"/>
    <property type="match status" value="1"/>
</dbReference>
<dbReference type="Pfam" id="PF01558">
    <property type="entry name" value="POR"/>
    <property type="match status" value="1"/>
</dbReference>
<dbReference type="NCBIfam" id="TIGR03710">
    <property type="entry name" value="OAFO_sf"/>
    <property type="match status" value="1"/>
</dbReference>
<dbReference type="EMBL" id="CP001251">
    <property type="protein sequence ID" value="ACK42951.1"/>
    <property type="molecule type" value="Genomic_DNA"/>
</dbReference>
<protein>
    <submittedName>
        <fullName evidence="4">Pyruvate flavodoxin/ferredoxin oxidoreductase domain protein</fullName>
    </submittedName>
</protein>
<dbReference type="OrthoDB" id="9794954at2"/>
<dbReference type="PANTHER" id="PTHR32154">
    <property type="entry name" value="PYRUVATE-FLAVODOXIN OXIDOREDUCTASE-RELATED"/>
    <property type="match status" value="1"/>
</dbReference>
<dbReference type="FunFam" id="3.40.50.970:FF:000022">
    <property type="entry name" value="2-oxoglutarate ferredoxin oxidoreductase alpha subunit"/>
    <property type="match status" value="1"/>
</dbReference>
<dbReference type="CDD" id="cd07034">
    <property type="entry name" value="TPP_PYR_PFOR_IOR-alpha_like"/>
    <property type="match status" value="1"/>
</dbReference>
<dbReference type="SUPFAM" id="SSF53323">
    <property type="entry name" value="Pyruvate-ferredoxin oxidoreductase, PFOR, domain III"/>
    <property type="match status" value="1"/>
</dbReference>
<accession>B8E377</accession>
<dbReference type="eggNOG" id="COG0674">
    <property type="taxonomic scope" value="Bacteria"/>
</dbReference>
<evidence type="ECO:0000259" key="2">
    <source>
        <dbReference type="Pfam" id="PF01558"/>
    </source>
</evidence>
<dbReference type="InterPro" id="IPR002880">
    <property type="entry name" value="Pyrv_Fd/Flavodoxin_OxRdtase_N"/>
</dbReference>
<dbReference type="EnsemblBacteria" id="ACK42951">
    <property type="protein sequence ID" value="ACK42951"/>
    <property type="gene ID" value="Dtur_1679"/>
</dbReference>
<organism evidence="4 5">
    <name type="scientific">Dictyoglomus turgidum (strain DSM 6724 / Z-1310)</name>
    <dbReference type="NCBI Taxonomy" id="515635"/>
    <lineage>
        <taxon>Bacteria</taxon>
        <taxon>Pseudomonadati</taxon>
        <taxon>Dictyoglomota</taxon>
        <taxon>Dictyoglomia</taxon>
        <taxon>Dictyoglomales</taxon>
        <taxon>Dictyoglomaceae</taxon>
        <taxon>Dictyoglomus</taxon>
    </lineage>
</organism>
<dbReference type="STRING" id="515635.Dtur_1679"/>
<reference evidence="5" key="1">
    <citation type="journal article" date="2016" name="Front. Microbiol.">
        <title>The complete genome sequence of hyperthermophile Dictyoglomus turgidum DSM 6724 reveals a specialized carbohydrate fermentor.</title>
        <authorList>
            <person name="Brumm P.J."/>
            <person name="Gowda K."/>
            <person name="Robb F.T."/>
            <person name="Mead D.A."/>
        </authorList>
    </citation>
    <scope>NUCLEOTIDE SEQUENCE [LARGE SCALE GENOMIC DNA]</scope>
    <source>
        <strain evidence="5">DSM 6724 / Z-1310</strain>
    </source>
</reference>
<dbReference type="GO" id="GO:0016903">
    <property type="term" value="F:oxidoreductase activity, acting on the aldehyde or oxo group of donors"/>
    <property type="evidence" value="ECO:0007669"/>
    <property type="project" value="InterPro"/>
</dbReference>
<dbReference type="FunFam" id="3.40.920.10:FF:000003">
    <property type="entry name" value="Pyruvate ferredoxin oxidoreductase, alpha subunit"/>
    <property type="match status" value="1"/>
</dbReference>
<feature type="domain" description="Pyruvate flavodoxin/ferredoxin oxidoreductase pyrimidine binding" evidence="3">
    <location>
        <begin position="202"/>
        <end position="434"/>
    </location>
</feature>
<dbReference type="InterPro" id="IPR019752">
    <property type="entry name" value="Pyrv/ketoisovalerate_OxRed_cat"/>
</dbReference>
<dbReference type="Proteomes" id="UP000007719">
    <property type="component" value="Chromosome"/>
</dbReference>
<name>B8E377_DICTD</name>
<dbReference type="InterPro" id="IPR022367">
    <property type="entry name" value="2-oxoacid/accept_OxRdtase_asu"/>
</dbReference>
<keyword evidence="1" id="KW-0560">Oxidoreductase</keyword>
<dbReference type="Pfam" id="PF01855">
    <property type="entry name" value="POR_N"/>
    <property type="match status" value="1"/>
</dbReference>
<dbReference type="FunFam" id="3.40.50.920:FF:000009">
    <property type="entry name" value="2-oxoglutarate ferredoxin oxidoreductase subunit alpha"/>
    <property type="match status" value="1"/>
</dbReference>
<dbReference type="eggNOG" id="COG1014">
    <property type="taxonomic scope" value="Bacteria"/>
</dbReference>
<dbReference type="AlphaFoldDB" id="B8E377"/>
<dbReference type="SUPFAM" id="SSF52922">
    <property type="entry name" value="TK C-terminal domain-like"/>
    <property type="match status" value="1"/>
</dbReference>
<keyword evidence="5" id="KW-1185">Reference proteome</keyword>
<dbReference type="InterPro" id="IPR009014">
    <property type="entry name" value="Transketo_C/PFOR_II"/>
</dbReference>
<dbReference type="HOGENOM" id="CLU_017038_1_0_0"/>